<proteinExistence type="predicted"/>
<sequence>MLMTLSRHDAMRRVRDVARPVEELLQQNVVFGKSKYNYHALNRLIISDPRITDPELSLKKVLIIETVGTFRNEVFVIALEKGKLTYDIKILQPVNYGPYSYLKILDDKITKNEIIASLKEYGQLVVEREKKKVSKTDKDFKKYMDFLGTLKVEGDCIPLKIGMLTGHIAKTISLPSNTEQDREQVMTKLTGHLWDNRTVKLTDAMGVGWIKLCIR</sequence>
<comment type="caution">
    <text evidence="1">The sequence shown here is derived from an EMBL/GenBank/DDBJ whole genome shotgun (WGS) entry which is preliminary data.</text>
</comment>
<dbReference type="EMBL" id="NEXE01000122">
    <property type="protein sequence ID" value="PSN88396.1"/>
    <property type="molecule type" value="Genomic_DNA"/>
</dbReference>
<reference evidence="1 2" key="1">
    <citation type="submission" date="2017-04" db="EMBL/GenBank/DDBJ databases">
        <title>Novel microbial lineages endemic to geothermal iron-oxide mats fill important gaps in the evolutionary history of Archaea.</title>
        <authorList>
            <person name="Jay Z.J."/>
            <person name="Beam J.P."/>
            <person name="Dlakic M."/>
            <person name="Rusch D.B."/>
            <person name="Kozubal M.A."/>
            <person name="Inskeep W.P."/>
        </authorList>
    </citation>
    <scope>NUCLEOTIDE SEQUENCE [LARGE SCALE GENOMIC DNA]</scope>
    <source>
        <strain evidence="1">OSP_D</strain>
    </source>
</reference>
<accession>A0A2R6APT5</accession>
<name>A0A2R6APT5_9ARCH</name>
<dbReference type="Proteomes" id="UP000240322">
    <property type="component" value="Unassembled WGS sequence"/>
</dbReference>
<evidence type="ECO:0000313" key="2">
    <source>
        <dbReference type="Proteomes" id="UP000240322"/>
    </source>
</evidence>
<evidence type="ECO:0000313" key="1">
    <source>
        <dbReference type="EMBL" id="PSN88396.1"/>
    </source>
</evidence>
<protein>
    <submittedName>
        <fullName evidence="1">Uncharacterized protein</fullName>
    </submittedName>
</protein>
<dbReference type="AlphaFoldDB" id="A0A2R6APT5"/>
<gene>
    <name evidence="1" type="ORF">B9Q03_09365</name>
</gene>
<organism evidence="1 2">
    <name type="scientific">Candidatus Marsarchaeota G2 archaeon OSP_D</name>
    <dbReference type="NCBI Taxonomy" id="1978157"/>
    <lineage>
        <taxon>Archaea</taxon>
        <taxon>Candidatus Marsarchaeota</taxon>
        <taxon>Candidatus Marsarchaeota group 2</taxon>
    </lineage>
</organism>